<dbReference type="STRING" id="294747.C5M229"/>
<dbReference type="InterPro" id="IPR003021">
    <property type="entry name" value="Rad1_Rec1_Rad17"/>
</dbReference>
<keyword evidence="3" id="KW-0227">DNA damage</keyword>
<dbReference type="PANTHER" id="PTHR10870:SF0">
    <property type="entry name" value="CELL CYCLE CHECKPOINT PROTEIN RAD1"/>
    <property type="match status" value="1"/>
</dbReference>
<dbReference type="EMBL" id="GG692395">
    <property type="protein sequence ID" value="EER35379.1"/>
    <property type="molecule type" value="Genomic_DNA"/>
</dbReference>
<reference evidence="7 8" key="1">
    <citation type="journal article" date="2009" name="Nature">
        <title>Evolution of pathogenicity and sexual reproduction in eight Candida genomes.</title>
        <authorList>
            <person name="Butler G."/>
            <person name="Rasmussen M.D."/>
            <person name="Lin M.F."/>
            <person name="Santos M.A."/>
            <person name="Sakthikumar S."/>
            <person name="Munro C.A."/>
            <person name="Rheinbay E."/>
            <person name="Grabherr M."/>
            <person name="Forche A."/>
            <person name="Reedy J.L."/>
            <person name="Agrafioti I."/>
            <person name="Arnaud M.B."/>
            <person name="Bates S."/>
            <person name="Brown A.J."/>
            <person name="Brunke S."/>
            <person name="Costanzo M.C."/>
            <person name="Fitzpatrick D.A."/>
            <person name="de Groot P.W."/>
            <person name="Harris D."/>
            <person name="Hoyer L.L."/>
            <person name="Hube B."/>
            <person name="Klis F.M."/>
            <person name="Kodira C."/>
            <person name="Lennard N."/>
            <person name="Logue M.E."/>
            <person name="Martin R."/>
            <person name="Neiman A.M."/>
            <person name="Nikolaou E."/>
            <person name="Quail M.A."/>
            <person name="Quinn J."/>
            <person name="Santos M.C."/>
            <person name="Schmitzberger F.F."/>
            <person name="Sherlock G."/>
            <person name="Shah P."/>
            <person name="Silverstein K.A."/>
            <person name="Skrzypek M.S."/>
            <person name="Soll D."/>
            <person name="Staggs R."/>
            <person name="Stansfield I."/>
            <person name="Stumpf M.P."/>
            <person name="Sudbery P.E."/>
            <person name="Srikantha T."/>
            <person name="Zeng Q."/>
            <person name="Berman J."/>
            <person name="Berriman M."/>
            <person name="Heitman J."/>
            <person name="Gow N.A."/>
            <person name="Lorenz M.C."/>
            <person name="Birren B.W."/>
            <person name="Kellis M."/>
            <person name="Cuomo C.A."/>
        </authorList>
    </citation>
    <scope>NUCLEOTIDE SEQUENCE [LARGE SCALE GENOMIC DNA]</scope>
    <source>
        <strain evidence="8">ATCC MYA-3404 / T1</strain>
    </source>
</reference>
<proteinExistence type="inferred from homology"/>
<evidence type="ECO:0000313" key="8">
    <source>
        <dbReference type="Proteomes" id="UP000002037"/>
    </source>
</evidence>
<dbReference type="Gene3D" id="3.70.10.10">
    <property type="match status" value="1"/>
</dbReference>
<dbReference type="PANTHER" id="PTHR10870">
    <property type="entry name" value="CELL CYCLE CHECKPOINT PROTEIN RAD1"/>
    <property type="match status" value="1"/>
</dbReference>
<comment type="similarity">
    <text evidence="2">Belongs to the rad1 family.</text>
</comment>
<dbReference type="Proteomes" id="UP000002037">
    <property type="component" value="Unassembled WGS sequence"/>
</dbReference>
<evidence type="ECO:0000256" key="3">
    <source>
        <dbReference type="ARBA" id="ARBA00022763"/>
    </source>
</evidence>
<evidence type="ECO:0000256" key="5">
    <source>
        <dbReference type="ARBA" id="ARBA00023242"/>
    </source>
</evidence>
<dbReference type="PRINTS" id="PR01245">
    <property type="entry name" value="RAD1REC1"/>
</dbReference>
<dbReference type="KEGG" id="ctp:CTRG_00118"/>
<dbReference type="OrthoDB" id="337581at2759"/>
<keyword evidence="5" id="KW-0539">Nucleus</keyword>
<comment type="subcellular location">
    <subcellularLocation>
        <location evidence="1">Nucleus</location>
    </subcellularLocation>
</comment>
<dbReference type="GeneID" id="8296816"/>
<dbReference type="VEuPathDB" id="FungiDB:CTRG_00118"/>
<dbReference type="GO" id="GO:0006281">
    <property type="term" value="P:DNA repair"/>
    <property type="evidence" value="ECO:0007669"/>
    <property type="project" value="UniProtKB-KW"/>
</dbReference>
<evidence type="ECO:0000256" key="6">
    <source>
        <dbReference type="SAM" id="MobiDB-lite"/>
    </source>
</evidence>
<keyword evidence="4" id="KW-0234">DNA repair</keyword>
<dbReference type="AlphaFoldDB" id="C5M229"/>
<dbReference type="RefSeq" id="XP_002545337.1">
    <property type="nucleotide sequence ID" value="XM_002545291.1"/>
</dbReference>
<accession>C5M229</accession>
<name>C5M229_CANTT</name>
<organism evidence="7 8">
    <name type="scientific">Candida tropicalis (strain ATCC MYA-3404 / T1)</name>
    <name type="common">Yeast</name>
    <dbReference type="NCBI Taxonomy" id="294747"/>
    <lineage>
        <taxon>Eukaryota</taxon>
        <taxon>Fungi</taxon>
        <taxon>Dikarya</taxon>
        <taxon>Ascomycota</taxon>
        <taxon>Saccharomycotina</taxon>
        <taxon>Pichiomycetes</taxon>
        <taxon>Debaryomycetaceae</taxon>
        <taxon>Candida/Lodderomyces clade</taxon>
        <taxon>Candida</taxon>
    </lineage>
</organism>
<dbReference type="SUPFAM" id="SSF55979">
    <property type="entry name" value="DNA clamp"/>
    <property type="match status" value="2"/>
</dbReference>
<evidence type="ECO:0000256" key="4">
    <source>
        <dbReference type="ARBA" id="ARBA00023204"/>
    </source>
</evidence>
<dbReference type="InterPro" id="IPR046938">
    <property type="entry name" value="DNA_clamp_sf"/>
</dbReference>
<dbReference type="GO" id="GO:0000077">
    <property type="term" value="P:DNA damage checkpoint signaling"/>
    <property type="evidence" value="ECO:0007669"/>
    <property type="project" value="InterPro"/>
</dbReference>
<sequence length="434" mass="49702">MREKKYTTRCKDQSPQPLIFFNIVAMSLFIQQSDEEEDNNEIHINRESSSCVSFSAATTQIAHLADVFQSLISINNQAVIRISSKGITIYSTYNHTFNVHVNIDPSLFNNYNISSDNIEDQQDEIEIILGVDINLITECFVSVVNTLKFEKSVSCYFSYHGEGSPLVIEFEDSYMSEKLEFYTFYIENGESISDDNLFIDYGHVCLELMVRCDVLTNLLQDLNQINTENLFIYVAENTLNFISNGPIGTSKLIFPNDKTILEKLEINSPDKNYVISQFNFDTFFKVFRSVKLSSKCKILKDLNGCFSIQLLCKNLPLSKYSGTLITINMMELNHDEFMIGWILNDSEEEQELQESLHPRQSLAAKPTLQRKDYPNLLPTTSTEPLINSFKKSRRVEVPSTMDTTDRGPTRESKKRKRTEEVRNVGGAVEVPLFL</sequence>
<evidence type="ECO:0000313" key="7">
    <source>
        <dbReference type="EMBL" id="EER35379.1"/>
    </source>
</evidence>
<feature type="compositionally biased region" description="Basic and acidic residues" evidence="6">
    <location>
        <begin position="403"/>
        <end position="421"/>
    </location>
</feature>
<evidence type="ECO:0000256" key="1">
    <source>
        <dbReference type="ARBA" id="ARBA00004123"/>
    </source>
</evidence>
<keyword evidence="8" id="KW-1185">Reference proteome</keyword>
<dbReference type="Pfam" id="PF02144">
    <property type="entry name" value="Rad1"/>
    <property type="match status" value="1"/>
</dbReference>
<evidence type="ECO:0000256" key="2">
    <source>
        <dbReference type="ARBA" id="ARBA00010991"/>
    </source>
</evidence>
<evidence type="ECO:0008006" key="9">
    <source>
        <dbReference type="Google" id="ProtNLM"/>
    </source>
</evidence>
<dbReference type="eggNOG" id="KOG3194">
    <property type="taxonomic scope" value="Eukaryota"/>
</dbReference>
<feature type="region of interest" description="Disordered" evidence="6">
    <location>
        <begin position="356"/>
        <end position="421"/>
    </location>
</feature>
<dbReference type="HOGENOM" id="CLU_038605_0_0_1"/>
<protein>
    <recommendedName>
        <fullName evidence="9">DNA damage checkpoint control protein RAD17</fullName>
    </recommendedName>
</protein>
<gene>
    <name evidence="7" type="ORF">CTRG_00118</name>
</gene>
<dbReference type="GO" id="GO:0030896">
    <property type="term" value="C:checkpoint clamp complex"/>
    <property type="evidence" value="ECO:0007669"/>
    <property type="project" value="TreeGrafter"/>
</dbReference>